<sequence length="38" mass="4279">MVLSFLMFKAIRILILKFLGFLLALSGGLLLLKKKEAE</sequence>
<keyword evidence="1" id="KW-0812">Transmembrane</keyword>
<accession>E3CF74</accession>
<comment type="caution">
    <text evidence="2">The sequence shown here is derived from an EMBL/GenBank/DDBJ whole genome shotgun (WGS) entry which is preliminary data.</text>
</comment>
<dbReference type="AlphaFoldDB" id="E3CF74"/>
<feature type="transmembrane region" description="Helical" evidence="1">
    <location>
        <begin position="6"/>
        <end position="32"/>
    </location>
</feature>
<keyword evidence="1" id="KW-1133">Transmembrane helix</keyword>
<reference evidence="2 3" key="1">
    <citation type="submission" date="2010-10" db="EMBL/GenBank/DDBJ databases">
        <authorList>
            <person name="Durkin A.S."/>
            <person name="Madupu R."/>
            <person name="Torralba M."/>
            <person name="Gillis M."/>
            <person name="Methe B."/>
            <person name="Sutton G."/>
            <person name="Nelson K.E."/>
        </authorList>
    </citation>
    <scope>NUCLEOTIDE SEQUENCE [LARGE SCALE GENOMIC DNA]</scope>
    <source>
        <strain evidence="2 3">F0405</strain>
    </source>
</reference>
<dbReference type="Proteomes" id="UP000003812">
    <property type="component" value="Unassembled WGS sequence"/>
</dbReference>
<dbReference type="EMBL" id="AEKM01000012">
    <property type="protein sequence ID" value="EFQ54759.1"/>
    <property type="molecule type" value="Genomic_DNA"/>
</dbReference>
<evidence type="ECO:0000256" key="1">
    <source>
        <dbReference type="SAM" id="Phobius"/>
    </source>
</evidence>
<organism evidence="2 3">
    <name type="scientific">Streptococcus parasanguinis F0405</name>
    <dbReference type="NCBI Taxonomy" id="905067"/>
    <lineage>
        <taxon>Bacteria</taxon>
        <taxon>Bacillati</taxon>
        <taxon>Bacillota</taxon>
        <taxon>Bacilli</taxon>
        <taxon>Lactobacillales</taxon>
        <taxon>Streptococcaceae</taxon>
        <taxon>Streptococcus</taxon>
    </lineage>
</organism>
<gene>
    <name evidence="2" type="ORF">HMPREF9626_1836</name>
</gene>
<keyword evidence="1" id="KW-0472">Membrane</keyword>
<protein>
    <submittedName>
        <fullName evidence="2">Uncharacterized protein</fullName>
    </submittedName>
</protein>
<evidence type="ECO:0000313" key="3">
    <source>
        <dbReference type="Proteomes" id="UP000003812"/>
    </source>
</evidence>
<evidence type="ECO:0000313" key="2">
    <source>
        <dbReference type="EMBL" id="EFQ54759.1"/>
    </source>
</evidence>
<name>E3CF74_STRPA</name>
<proteinExistence type="predicted"/>